<proteinExistence type="predicted"/>
<organism evidence="1">
    <name type="scientific">Phaffia rhodozyma</name>
    <name type="common">Yeast</name>
    <name type="synonym">Xanthophyllomyces dendrorhous</name>
    <dbReference type="NCBI Taxonomy" id="264483"/>
    <lineage>
        <taxon>Eukaryota</taxon>
        <taxon>Fungi</taxon>
        <taxon>Dikarya</taxon>
        <taxon>Basidiomycota</taxon>
        <taxon>Agaricomycotina</taxon>
        <taxon>Tremellomycetes</taxon>
        <taxon>Cystofilobasidiales</taxon>
        <taxon>Mrakiaceae</taxon>
        <taxon>Phaffia</taxon>
    </lineage>
</organism>
<dbReference type="EMBL" id="LN483167">
    <property type="protein sequence ID" value="CDZ96859.1"/>
    <property type="molecule type" value="Genomic_DNA"/>
</dbReference>
<dbReference type="AlphaFoldDB" id="A0A0F7SHW2"/>
<accession>A0A0F7SHW2</accession>
<evidence type="ECO:0000313" key="1">
    <source>
        <dbReference type="EMBL" id="CDZ96859.1"/>
    </source>
</evidence>
<reference evidence="1" key="1">
    <citation type="submission" date="2014-08" db="EMBL/GenBank/DDBJ databases">
        <authorList>
            <person name="Sharma Rahul"/>
            <person name="Thines Marco"/>
        </authorList>
    </citation>
    <scope>NUCLEOTIDE SEQUENCE</scope>
</reference>
<sequence>MASTTTGGLSTVPAKPFNPFHNGLESYRSGDYQINGTRQIRVLGFIAAGFAIRSLQLSFLRRPAIPWGYPLKSWLGHFTAVGVGAYAGNVYHDLSLQVSRKLELQREVLRRSRAKDIAQLQAEAAESVINRQ</sequence>
<protein>
    <submittedName>
        <fullName evidence="1">Uncharacterized protein</fullName>
    </submittedName>
</protein>
<name>A0A0F7SHW2_PHARH</name>